<dbReference type="Pfam" id="PF00085">
    <property type="entry name" value="Thioredoxin"/>
    <property type="match status" value="1"/>
</dbReference>
<reference evidence="3 4" key="1">
    <citation type="journal article" date="2014" name="PLoS Genet.">
        <title>The Genome of Spironucleus salmonicida Highlights a Fish Pathogen Adapted to Fluctuating Environments.</title>
        <authorList>
            <person name="Xu F."/>
            <person name="Jerlstrom-Hultqvist J."/>
            <person name="Einarsson E."/>
            <person name="Astvaldsson A."/>
            <person name="Svard S.G."/>
            <person name="Andersson J.O."/>
        </authorList>
    </citation>
    <scope>NUCLEOTIDE SEQUENCE</scope>
    <source>
        <strain evidence="4">ATCC 50377</strain>
    </source>
</reference>
<dbReference type="InterPro" id="IPR013766">
    <property type="entry name" value="Thioredoxin_domain"/>
</dbReference>
<evidence type="ECO:0000259" key="2">
    <source>
        <dbReference type="PROSITE" id="PS51352"/>
    </source>
</evidence>
<dbReference type="PANTHER" id="PTHR42852:SF18">
    <property type="entry name" value="CHROMOSOME UNDETERMINED SCAFFOLD_47, WHOLE GENOME SHOTGUN SEQUENCE"/>
    <property type="match status" value="1"/>
</dbReference>
<dbReference type="InterPro" id="IPR036249">
    <property type="entry name" value="Thioredoxin-like_sf"/>
</dbReference>
<reference evidence="4" key="2">
    <citation type="submission" date="2020-12" db="EMBL/GenBank/DDBJ databases">
        <title>New Spironucleus salmonicida genome in near-complete chromosomes.</title>
        <authorList>
            <person name="Xu F."/>
            <person name="Kurt Z."/>
            <person name="Jimenez-Gonzalez A."/>
            <person name="Astvaldsson A."/>
            <person name="Andersson J.O."/>
            <person name="Svard S.G."/>
        </authorList>
    </citation>
    <scope>NUCLEOTIDE SEQUENCE</scope>
    <source>
        <strain evidence="4">ATCC 50377</strain>
    </source>
</reference>
<gene>
    <name evidence="3" type="ORF">SS50377_16174</name>
    <name evidence="4" type="ORF">SS50377_21088</name>
</gene>
<dbReference type="InterPro" id="IPR050553">
    <property type="entry name" value="Thioredoxin_ResA/DsbE_sf"/>
</dbReference>
<dbReference type="Gene3D" id="3.40.30.10">
    <property type="entry name" value="Glutaredoxin"/>
    <property type="match status" value="1"/>
</dbReference>
<keyword evidence="5" id="KW-1185">Reference proteome</keyword>
<dbReference type="InterPro" id="IPR017937">
    <property type="entry name" value="Thioredoxin_CS"/>
</dbReference>
<evidence type="ECO:0000313" key="5">
    <source>
        <dbReference type="Proteomes" id="UP000018208"/>
    </source>
</evidence>
<dbReference type="OrthoDB" id="2121326at2759"/>
<dbReference type="PROSITE" id="PS51352">
    <property type="entry name" value="THIOREDOXIN_2"/>
    <property type="match status" value="1"/>
</dbReference>
<dbReference type="VEuPathDB" id="GiardiaDB:SS50377_21088"/>
<proteinExistence type="predicted"/>
<evidence type="ECO:0000313" key="4">
    <source>
        <dbReference type="EMBL" id="KAH0577734.1"/>
    </source>
</evidence>
<dbReference type="PROSITE" id="PS00194">
    <property type="entry name" value="THIOREDOXIN_1"/>
    <property type="match status" value="1"/>
</dbReference>
<keyword evidence="1" id="KW-0472">Membrane</keyword>
<protein>
    <submittedName>
        <fullName evidence="4">FixW protein</fullName>
    </submittedName>
    <submittedName>
        <fullName evidence="3">Thioredoxin-like domain-containing protein</fullName>
    </submittedName>
</protein>
<dbReference type="Proteomes" id="UP000018208">
    <property type="component" value="Unassembled WGS sequence"/>
</dbReference>
<sequence length="160" mass="18416">MVNTEQIIILAILTMFVCTIGFKKSQKPKTIQLPDLTQLEFLHKPVDFEVTDLILLECFATWCGPCKNQIPHISQLQNKFQQLKVISVSNENIHVIETMVKEFPEMTKYNIASDPKFSLQKLNTECDVEGIPHCFLFKNKNLIWDGHPAKVDEQIEEGLE</sequence>
<evidence type="ECO:0000256" key="1">
    <source>
        <dbReference type="SAM" id="Phobius"/>
    </source>
</evidence>
<name>V6LSV2_9EUKA</name>
<keyword evidence="1" id="KW-1133">Transmembrane helix</keyword>
<organism evidence="3">
    <name type="scientific">Spironucleus salmonicida</name>
    <dbReference type="NCBI Taxonomy" id="348837"/>
    <lineage>
        <taxon>Eukaryota</taxon>
        <taxon>Metamonada</taxon>
        <taxon>Diplomonadida</taxon>
        <taxon>Hexamitidae</taxon>
        <taxon>Hexamitinae</taxon>
        <taxon>Spironucleus</taxon>
    </lineage>
</organism>
<keyword evidence="1" id="KW-0812">Transmembrane</keyword>
<feature type="transmembrane region" description="Helical" evidence="1">
    <location>
        <begin position="6"/>
        <end position="22"/>
    </location>
</feature>
<feature type="domain" description="Thioredoxin" evidence="2">
    <location>
        <begin position="22"/>
        <end position="160"/>
    </location>
</feature>
<dbReference type="EMBL" id="KI546130">
    <property type="protein sequence ID" value="EST43874.1"/>
    <property type="molecule type" value="Genomic_DNA"/>
</dbReference>
<dbReference type="EMBL" id="AUWU02000001">
    <property type="protein sequence ID" value="KAH0577734.1"/>
    <property type="molecule type" value="Genomic_DNA"/>
</dbReference>
<evidence type="ECO:0000313" key="3">
    <source>
        <dbReference type="EMBL" id="EST43874.1"/>
    </source>
</evidence>
<dbReference type="AlphaFoldDB" id="V6LSV2"/>
<dbReference type="SUPFAM" id="SSF52833">
    <property type="entry name" value="Thioredoxin-like"/>
    <property type="match status" value="1"/>
</dbReference>
<accession>V6LSV2</accession>
<dbReference type="PANTHER" id="PTHR42852">
    <property type="entry name" value="THIOL:DISULFIDE INTERCHANGE PROTEIN DSBE"/>
    <property type="match status" value="1"/>
</dbReference>